<evidence type="ECO:0000313" key="3">
    <source>
        <dbReference type="Proteomes" id="UP001598114"/>
    </source>
</evidence>
<dbReference type="EMBL" id="JBBKYA010000003">
    <property type="protein sequence ID" value="MFD3275895.1"/>
    <property type="molecule type" value="Genomic_DNA"/>
</dbReference>
<dbReference type="HAMAP" id="MF_00775">
    <property type="entry name" value="UPF0311"/>
    <property type="match status" value="1"/>
</dbReference>
<accession>A0ABW6CY98</accession>
<keyword evidence="3" id="KW-1185">Reference proteome</keyword>
<dbReference type="PANTHER" id="PTHR37315:SF1">
    <property type="entry name" value="UPF0311 PROTEIN BLR7842"/>
    <property type="match status" value="1"/>
</dbReference>
<gene>
    <name evidence="2" type="ORF">SKC38_06625</name>
</gene>
<dbReference type="Proteomes" id="UP001598114">
    <property type="component" value="Unassembled WGS sequence"/>
</dbReference>
<protein>
    <recommendedName>
        <fullName evidence="1">UPF0311 protein SKC38_06625</fullName>
    </recommendedName>
</protein>
<dbReference type="Pfam" id="PF11578">
    <property type="entry name" value="DUF3237"/>
    <property type="match status" value="2"/>
</dbReference>
<organism evidence="2 3">
    <name type="scientific">Aquirufa echingensis</name>
    <dbReference type="NCBI Taxonomy" id="3096516"/>
    <lineage>
        <taxon>Bacteria</taxon>
        <taxon>Pseudomonadati</taxon>
        <taxon>Bacteroidota</taxon>
        <taxon>Cytophagia</taxon>
        <taxon>Cytophagales</taxon>
        <taxon>Flectobacillaceae</taxon>
        <taxon>Aquirufa</taxon>
    </lineage>
</organism>
<evidence type="ECO:0000313" key="2">
    <source>
        <dbReference type="EMBL" id="MFD3275895.1"/>
    </source>
</evidence>
<dbReference type="PANTHER" id="PTHR37315">
    <property type="entry name" value="UPF0311 PROTEIN BLR7842"/>
    <property type="match status" value="1"/>
</dbReference>
<dbReference type="InterPro" id="IPR020915">
    <property type="entry name" value="UPF0311"/>
</dbReference>
<comment type="similarity">
    <text evidence="1">Belongs to the UPF0311 family.</text>
</comment>
<name>A0ABW6CY98_9BACT</name>
<proteinExistence type="inferred from homology"/>
<dbReference type="Gene3D" id="2.40.160.20">
    <property type="match status" value="1"/>
</dbReference>
<sequence length="126" mass="14399">MELKLFLEAEIVLGEVQDLGARRIVRVMGGKFWSEELKGTILEGGGDWQQIRADGVVEIDTRYTLKTDDGALIYLTNQGLRDGGYMRTFSRFESNDERYTWLNKRLFVSDGAKVDGVVKHSFYEVL</sequence>
<dbReference type="RefSeq" id="WP_377976225.1">
    <property type="nucleotide sequence ID" value="NZ_JBBKYA010000003.1"/>
</dbReference>
<evidence type="ECO:0000256" key="1">
    <source>
        <dbReference type="HAMAP-Rule" id="MF_00775"/>
    </source>
</evidence>
<reference evidence="2 3" key="1">
    <citation type="submission" date="2024-03" db="EMBL/GenBank/DDBJ databases">
        <title>Aquirufa genome sequencing.</title>
        <authorList>
            <person name="Pitt A."/>
            <person name="Hahn M.W."/>
        </authorList>
    </citation>
    <scope>NUCLEOTIDE SEQUENCE [LARGE SCALE GENOMIC DNA]</scope>
    <source>
        <strain evidence="2 3">PLAD-142S6K</strain>
    </source>
</reference>
<comment type="caution">
    <text evidence="2">The sequence shown here is derived from an EMBL/GenBank/DDBJ whole genome shotgun (WGS) entry which is preliminary data.</text>
</comment>